<gene>
    <name evidence="1" type="ORF">LTS18_008724</name>
</gene>
<evidence type="ECO:0000313" key="2">
    <source>
        <dbReference type="Proteomes" id="UP001186974"/>
    </source>
</evidence>
<reference evidence="1" key="1">
    <citation type="submission" date="2024-09" db="EMBL/GenBank/DDBJ databases">
        <title>Black Yeasts Isolated from many extreme environments.</title>
        <authorList>
            <person name="Coleine C."/>
            <person name="Stajich J.E."/>
            <person name="Selbmann L."/>
        </authorList>
    </citation>
    <scope>NUCLEOTIDE SEQUENCE</scope>
    <source>
        <strain evidence="1">CCFEE 5737</strain>
    </source>
</reference>
<protein>
    <submittedName>
        <fullName evidence="1">Uncharacterized protein</fullName>
    </submittedName>
</protein>
<sequence>MAEIKDIGQAGFLKRYGLNLIQRLSHGGAAVDDVVWTIIPTAAGALTTQAQGFAQMLNLFLTEPYYSEHWPEIQRLANDSSPLAFEKLRKYALEAYRLAPPAFGLLRRVDADVATIKEGHPDIRVRKGDTVLCDLVSAAIDPTKFHRPHDIDLFRSEDSYIDHGYGAHACIGRPMVTTAMAAQLRALARMKNLRRKAGPEGELKRKTVNESFTYHLDGECREWSPFSSTMVVQYDGLEE</sequence>
<dbReference type="EMBL" id="JAWDJW010008634">
    <property type="protein sequence ID" value="KAK3060357.1"/>
    <property type="molecule type" value="Genomic_DNA"/>
</dbReference>
<name>A0ACC3D1B1_9PEZI</name>
<evidence type="ECO:0000313" key="1">
    <source>
        <dbReference type="EMBL" id="KAK3060357.1"/>
    </source>
</evidence>
<dbReference type="Proteomes" id="UP001186974">
    <property type="component" value="Unassembled WGS sequence"/>
</dbReference>
<proteinExistence type="predicted"/>
<comment type="caution">
    <text evidence="1">The sequence shown here is derived from an EMBL/GenBank/DDBJ whole genome shotgun (WGS) entry which is preliminary data.</text>
</comment>
<organism evidence="1 2">
    <name type="scientific">Coniosporium uncinatum</name>
    <dbReference type="NCBI Taxonomy" id="93489"/>
    <lineage>
        <taxon>Eukaryota</taxon>
        <taxon>Fungi</taxon>
        <taxon>Dikarya</taxon>
        <taxon>Ascomycota</taxon>
        <taxon>Pezizomycotina</taxon>
        <taxon>Dothideomycetes</taxon>
        <taxon>Dothideomycetes incertae sedis</taxon>
        <taxon>Coniosporium</taxon>
    </lineage>
</organism>
<accession>A0ACC3D1B1</accession>
<keyword evidence="2" id="KW-1185">Reference proteome</keyword>